<protein>
    <submittedName>
        <fullName evidence="2">CoA-binding protein</fullName>
    </submittedName>
</protein>
<comment type="caution">
    <text evidence="2">The sequence shown here is derived from an EMBL/GenBank/DDBJ whole genome shotgun (WGS) entry which is preliminary data.</text>
</comment>
<dbReference type="Pfam" id="PF13380">
    <property type="entry name" value="CoA_binding_2"/>
    <property type="match status" value="1"/>
</dbReference>
<dbReference type="InterPro" id="IPR003781">
    <property type="entry name" value="CoA-bd"/>
</dbReference>
<dbReference type="SMART" id="SM00881">
    <property type="entry name" value="CoA_binding"/>
    <property type="match status" value="1"/>
</dbReference>
<dbReference type="SUPFAM" id="SSF51735">
    <property type="entry name" value="NAD(P)-binding Rossmann-fold domains"/>
    <property type="match status" value="1"/>
</dbReference>
<reference evidence="2" key="1">
    <citation type="journal article" date="2020" name="mSystems">
        <title>Genome- and Community-Level Interaction Insights into Carbon Utilization and Element Cycling Functions of Hydrothermarchaeota in Hydrothermal Sediment.</title>
        <authorList>
            <person name="Zhou Z."/>
            <person name="Liu Y."/>
            <person name="Xu W."/>
            <person name="Pan J."/>
            <person name="Luo Z.H."/>
            <person name="Li M."/>
        </authorList>
    </citation>
    <scope>NUCLEOTIDE SEQUENCE [LARGE SCALE GENOMIC DNA]</scope>
    <source>
        <strain evidence="2">SpSt-897</strain>
    </source>
</reference>
<accession>A0A7C3Z1V7</accession>
<gene>
    <name evidence="2" type="ORF">ENW96_09620</name>
</gene>
<feature type="domain" description="CoA-binding" evidence="1">
    <location>
        <begin position="17"/>
        <end position="109"/>
    </location>
</feature>
<dbReference type="PANTHER" id="PTHR33303">
    <property type="entry name" value="CYTOPLASMIC PROTEIN-RELATED"/>
    <property type="match status" value="1"/>
</dbReference>
<dbReference type="EMBL" id="DTMF01000235">
    <property type="protein sequence ID" value="HGF34629.1"/>
    <property type="molecule type" value="Genomic_DNA"/>
</dbReference>
<evidence type="ECO:0000259" key="1">
    <source>
        <dbReference type="SMART" id="SM00881"/>
    </source>
</evidence>
<dbReference type="Gene3D" id="3.40.50.720">
    <property type="entry name" value="NAD(P)-binding Rossmann-like Domain"/>
    <property type="match status" value="1"/>
</dbReference>
<proteinExistence type="predicted"/>
<dbReference type="InterPro" id="IPR036291">
    <property type="entry name" value="NAD(P)-bd_dom_sf"/>
</dbReference>
<dbReference type="AlphaFoldDB" id="A0A7C3Z1V7"/>
<name>A0A7C3Z1V7_9BACT</name>
<evidence type="ECO:0000313" key="2">
    <source>
        <dbReference type="EMBL" id="HGF34629.1"/>
    </source>
</evidence>
<organism evidence="2">
    <name type="scientific">Desulfobacca acetoxidans</name>
    <dbReference type="NCBI Taxonomy" id="60893"/>
    <lineage>
        <taxon>Bacteria</taxon>
        <taxon>Pseudomonadati</taxon>
        <taxon>Thermodesulfobacteriota</taxon>
        <taxon>Desulfobaccia</taxon>
        <taxon>Desulfobaccales</taxon>
        <taxon>Desulfobaccaceae</taxon>
        <taxon>Desulfobacca</taxon>
    </lineage>
</organism>
<dbReference type="PANTHER" id="PTHR33303:SF2">
    <property type="entry name" value="COA-BINDING DOMAIN-CONTAINING PROTEIN"/>
    <property type="match status" value="1"/>
</dbReference>
<sequence length="140" mass="15475">MGMSDETISPEEIQAILRTYKIVAVVGLSPKPERPSYQVASYLQEHGYRIVPVNPGQKEILGEKCYPSLKDIPFPVEAVDIFRSVDAIPGIVDEAIAIGAKVVWMQLGLAEPDSARKARDAGLKVVMDRCMKIEHRQGNQ</sequence>